<feature type="compositionally biased region" description="Polar residues" evidence="1">
    <location>
        <begin position="32"/>
        <end position="52"/>
    </location>
</feature>
<keyword evidence="2" id="KW-0732">Signal</keyword>
<feature type="region of interest" description="Disordered" evidence="1">
    <location>
        <begin position="32"/>
        <end position="56"/>
    </location>
</feature>
<reference evidence="3 4" key="1">
    <citation type="journal article" date="2015" name="Nature">
        <title>rRNA introns, odd ribosomes, and small enigmatic genomes across a large radiation of phyla.</title>
        <authorList>
            <person name="Brown C.T."/>
            <person name="Hug L.A."/>
            <person name="Thomas B.C."/>
            <person name="Sharon I."/>
            <person name="Castelle C.J."/>
            <person name="Singh A."/>
            <person name="Wilkins M.J."/>
            <person name="Williams K.H."/>
            <person name="Banfield J.F."/>
        </authorList>
    </citation>
    <scope>NUCLEOTIDE SEQUENCE [LARGE SCALE GENOMIC DNA]</scope>
</reference>
<dbReference type="Proteomes" id="UP000034920">
    <property type="component" value="Unassembled WGS sequence"/>
</dbReference>
<protein>
    <submittedName>
        <fullName evidence="3">Uncharacterized protein</fullName>
    </submittedName>
</protein>
<comment type="caution">
    <text evidence="3">The sequence shown here is derived from an EMBL/GenBank/DDBJ whole genome shotgun (WGS) entry which is preliminary data.</text>
</comment>
<evidence type="ECO:0000256" key="2">
    <source>
        <dbReference type="SAM" id="SignalP"/>
    </source>
</evidence>
<feature type="signal peptide" evidence="2">
    <location>
        <begin position="1"/>
        <end position="30"/>
    </location>
</feature>
<dbReference type="STRING" id="1619103.UU80_C0001G0002"/>
<gene>
    <name evidence="3" type="ORF">UU80_C0001G0002</name>
</gene>
<sequence length="339" mass="36781">MKVKRSVWIVIAVVLLFQLACGLGSGSTLATQTPVPTQASVPTQAPAPTNTARPAGDNPITEFYVLASEPGCEVIDNLNETILLTIRCRLNDVLVEYAQVVSEERVSTVADNFRKGFSPLGVDEEWSSSQSGVSGLLLGGHTPEGGPAIMWTAKGKTIVGSAVAVNRDLEYLMDWFDQEGSRHYISSEPSPEPTQPPVAQGDLITDFFVLASDPSCEEVEPTQAERLRTVRCSFSDGTGTVIVAFQEWVAESAWNDSINSMGNAGNVVLEDTWKAASETAGTHGPYVAWLDMEGRVTLDAKNLNFLANHNKVGGQLFLFPLYRRKKKTPYGVINTTSRR</sequence>
<organism evidence="3 4">
    <name type="scientific">candidate division WWE3 bacterium GW2011_GWA1_41_8</name>
    <dbReference type="NCBI Taxonomy" id="1619103"/>
    <lineage>
        <taxon>Bacteria</taxon>
        <taxon>Katanobacteria</taxon>
    </lineage>
</organism>
<accession>A0A0G0XEG9</accession>
<dbReference type="AlphaFoldDB" id="A0A0G0XEG9"/>
<evidence type="ECO:0000256" key="1">
    <source>
        <dbReference type="SAM" id="MobiDB-lite"/>
    </source>
</evidence>
<dbReference type="EMBL" id="LCCA01000001">
    <property type="protein sequence ID" value="KKS22837.1"/>
    <property type="molecule type" value="Genomic_DNA"/>
</dbReference>
<evidence type="ECO:0000313" key="3">
    <source>
        <dbReference type="EMBL" id="KKS22837.1"/>
    </source>
</evidence>
<feature type="chain" id="PRO_5002535290" evidence="2">
    <location>
        <begin position="31"/>
        <end position="339"/>
    </location>
</feature>
<name>A0A0G0XEG9_UNCKA</name>
<evidence type="ECO:0000313" key="4">
    <source>
        <dbReference type="Proteomes" id="UP000034920"/>
    </source>
</evidence>
<proteinExistence type="predicted"/>